<comment type="caution">
    <text evidence="2">The sequence shown here is derived from an EMBL/GenBank/DDBJ whole genome shotgun (WGS) entry which is preliminary data.</text>
</comment>
<protein>
    <recommendedName>
        <fullName evidence="4">Inner membrane protein</fullName>
    </recommendedName>
</protein>
<evidence type="ECO:0000313" key="2">
    <source>
        <dbReference type="EMBL" id="NJR80724.1"/>
    </source>
</evidence>
<dbReference type="Proteomes" id="UP000732399">
    <property type="component" value="Unassembled WGS sequence"/>
</dbReference>
<evidence type="ECO:0000313" key="3">
    <source>
        <dbReference type="Proteomes" id="UP000732399"/>
    </source>
</evidence>
<evidence type="ECO:0000256" key="1">
    <source>
        <dbReference type="SAM" id="MobiDB-lite"/>
    </source>
</evidence>
<dbReference type="RefSeq" id="WP_168136237.1">
    <property type="nucleotide sequence ID" value="NZ_JAAVJH010000028.1"/>
</dbReference>
<dbReference type="EMBL" id="JAAVJH010000028">
    <property type="protein sequence ID" value="NJR80724.1"/>
    <property type="molecule type" value="Genomic_DNA"/>
</dbReference>
<gene>
    <name evidence="2" type="ORF">HBH26_19300</name>
</gene>
<name>A0ABX1CT55_9SPHN</name>
<evidence type="ECO:0008006" key="4">
    <source>
        <dbReference type="Google" id="ProtNLM"/>
    </source>
</evidence>
<keyword evidence="3" id="KW-1185">Reference proteome</keyword>
<proteinExistence type="predicted"/>
<sequence>MKLADYTGPIDLDLTLRDASLNPDVRETRRAIAAASIGVEPEDAYYSVRELREACEWIHESDPAGKKKLVQILGTACDDYQRCIYYNLAGRGVCVLLDDLMWLEEILLGRGRVAGFVHRRNLPKLLAKAPYVAAEPDGPLGKFEPEFAIGASWSHDPGPDYDPVDRPVKRTRPS</sequence>
<accession>A0ABX1CT55</accession>
<feature type="region of interest" description="Disordered" evidence="1">
    <location>
        <begin position="151"/>
        <end position="174"/>
    </location>
</feature>
<organism evidence="2 3">
    <name type="scientific">Sphingomonas corticis</name>
    <dbReference type="NCBI Taxonomy" id="2722791"/>
    <lineage>
        <taxon>Bacteria</taxon>
        <taxon>Pseudomonadati</taxon>
        <taxon>Pseudomonadota</taxon>
        <taxon>Alphaproteobacteria</taxon>
        <taxon>Sphingomonadales</taxon>
        <taxon>Sphingomonadaceae</taxon>
        <taxon>Sphingomonas</taxon>
    </lineage>
</organism>
<reference evidence="2 3" key="1">
    <citation type="submission" date="2020-03" db="EMBL/GenBank/DDBJ databases">
        <authorList>
            <person name="Wang L."/>
            <person name="He N."/>
            <person name="Li Y."/>
            <person name="Fang Y."/>
            <person name="Zhang F."/>
        </authorList>
    </citation>
    <scope>NUCLEOTIDE SEQUENCE [LARGE SCALE GENOMIC DNA]</scope>
    <source>
        <strain evidence="2 3">36D10-4-7</strain>
    </source>
</reference>